<evidence type="ECO:0000313" key="15">
    <source>
        <dbReference type="EMBL" id="VTZ79396.1"/>
    </source>
</evidence>
<dbReference type="PANTHER" id="PTHR11351:SF31">
    <property type="entry name" value="DESATURASE 1, ISOFORM A-RELATED"/>
    <property type="match status" value="1"/>
</dbReference>
<dbReference type="Proteomes" id="UP000072904">
    <property type="component" value="Chromosome 11"/>
</dbReference>
<sequence length="944" mass="112273">MTLQKSLGDAITTIWSVLDENDWNVKYVAIIYISYIVGLVSCYFLRKICSQSFVNFIKLLKGVLVSIISVISLKYLNINTRVGINLLHIYNIVQVCSFLEVFSIRIKNTNKKLSNDQTSIVNKYELDNENENVDYHTLIGDASEHLEKIAKTILNDKKSLEENKGILKEKELIEQIEQEEKKEEEYMKAKNVSNSKKRNNGNKINLVWIYVFFSKTFNVIFFSLFWKLMPNLIIVKIFLTLQLCANLIYTAKNIYKNNSNIKLLQKLIDGLNIAYYIFISLFFTKILYTFDENYNNNLIQNFAVISIVFHMYYGYVAFVKYIYDYYKQFRPSLFSFILFFHVFSIIGIIKLYHHEYRKSLLIQCITFYLINGFGITFGAHRLWSHRAFKASTFVQVLFLILNSFANQGSVIIWAKNHRLHHKYSDTKYDPHNIRNGFFYSHVGWLLYQKTKFVKEKEKEIYVDDLLQNPILMLQHKLDPYFNFFFCFIIPGIYTYYMYNNFWDGFLILGALRWIITLHATWSINSASHSFGHRPYNADIKASNNIFTSIVALGEGCHNYHHVFPYCYAMNENFYILSINPTKYVIQLFYYLGLVWDLKSAQNICKEVRLRESLKIEQRNKRLSENIKNQILKKEDTSYITDLMNSFKTFCNDYINISTFMYILYFLRDITIMFTIFLIHIWYCYNKYGNGTAFSKLSLENNKLLNIIFFTFFHIILYGIPMGTMFTSLYSLVYECKRGLIFKNQFLNNLFGSIISSFILLPYSSEKSRKSLLTSLNEDFFKVLKGPIYFDLYIIIFSLVSILYGFIAYGFGYFYFCTFFLVPYIVFNAWLLLYVYLLKNPPCLNAQIDAKDVDINILNYVAFQSLLEWKKNNSIYQSKKRLYKFVFSFINFMHHHLCYTYVVEFINSKIPSYRTKEIYKYFDKTLDQYYFMRNDKFMEILKEFL</sequence>
<keyword evidence="12" id="KW-0175">Coiled coil</keyword>
<dbReference type="OrthoDB" id="1533126at2759"/>
<feature type="transmembrane region" description="Helical" evidence="13">
    <location>
        <begin position="745"/>
        <end position="764"/>
    </location>
</feature>
<keyword evidence="9 13" id="KW-0472">Membrane</keyword>
<dbReference type="EC" id="1.14.19.1" evidence="14"/>
<evidence type="ECO:0000256" key="6">
    <source>
        <dbReference type="ARBA" id="ARBA00022989"/>
    </source>
</evidence>
<dbReference type="KEGG" id="pyo:PY17X_1111900"/>
<evidence type="ECO:0000256" key="13">
    <source>
        <dbReference type="SAM" id="Phobius"/>
    </source>
</evidence>
<keyword evidence="3 11" id="KW-0444">Lipid biosynthesis</keyword>
<evidence type="ECO:0000256" key="2">
    <source>
        <dbReference type="ARBA" id="ARBA00009295"/>
    </source>
</evidence>
<keyword evidence="10 11" id="KW-0275">Fatty acid biosynthesis</keyword>
<protein>
    <submittedName>
        <fullName evidence="14">Stearoyl-CoA desaturase, putative</fullName>
        <ecNumber evidence="14">1.14.19.1</ecNumber>
    </submittedName>
</protein>
<comment type="subcellular location">
    <subcellularLocation>
        <location evidence="1">Membrane</location>
        <topology evidence="1">Multi-pass membrane protein</topology>
    </subcellularLocation>
</comment>
<feature type="transmembrane region" description="Helical" evidence="13">
    <location>
        <begin position="270"/>
        <end position="290"/>
    </location>
</feature>
<feature type="transmembrane region" description="Helical" evidence="13">
    <location>
        <begin position="206"/>
        <end position="226"/>
    </location>
</feature>
<keyword evidence="4 11" id="KW-0812">Transmembrane</keyword>
<comment type="domain">
    <text evidence="11">The histidine box domains are involved in binding the catalytic metal ions.</text>
</comment>
<evidence type="ECO:0000256" key="11">
    <source>
        <dbReference type="RuleBase" id="RU000581"/>
    </source>
</evidence>
<feature type="transmembrane region" description="Helical" evidence="13">
    <location>
        <begin position="812"/>
        <end position="836"/>
    </location>
</feature>
<feature type="transmembrane region" description="Helical" evidence="13">
    <location>
        <begin position="359"/>
        <end position="380"/>
    </location>
</feature>
<feature type="transmembrane region" description="Helical" evidence="13">
    <location>
        <begin position="659"/>
        <end position="682"/>
    </location>
</feature>
<keyword evidence="8" id="KW-0443">Lipid metabolism</keyword>
<evidence type="ECO:0000256" key="4">
    <source>
        <dbReference type="ARBA" id="ARBA00022692"/>
    </source>
</evidence>
<evidence type="ECO:0000256" key="12">
    <source>
        <dbReference type="SAM" id="Coils"/>
    </source>
</evidence>
<dbReference type="VEuPathDB" id="PlasmoDB:PY17X_1111900"/>
<dbReference type="AlphaFoldDB" id="A0A077Y5X0"/>
<dbReference type="Proteomes" id="UP000072874">
    <property type="component" value="Chromosome 11"/>
</dbReference>
<feature type="transmembrane region" description="Helical" evidence="13">
    <location>
        <begin position="57"/>
        <end position="76"/>
    </location>
</feature>
<evidence type="ECO:0000256" key="8">
    <source>
        <dbReference type="ARBA" id="ARBA00023098"/>
    </source>
</evidence>
<evidence type="ECO:0000256" key="9">
    <source>
        <dbReference type="ARBA" id="ARBA00023136"/>
    </source>
</evidence>
<feature type="transmembrane region" description="Helical" evidence="13">
    <location>
        <begin position="703"/>
        <end position="725"/>
    </location>
</feature>
<dbReference type="EMBL" id="LK934639">
    <property type="protein sequence ID" value="CDU18811.1"/>
    <property type="molecule type" value="Genomic_DNA"/>
</dbReference>
<feature type="transmembrane region" description="Helical" evidence="13">
    <location>
        <begin position="785"/>
        <end position="806"/>
    </location>
</feature>
<dbReference type="GeneID" id="3790613"/>
<reference evidence="16 17" key="1">
    <citation type="journal article" date="2014" name="BMC Biol.">
        <title>A comprehensive evaluation of rodent malaria parasite genomes and gene expression.</title>
        <authorList>
            <person name="Otto T.D."/>
            <person name="Bohme U."/>
            <person name="Jackson A.P."/>
            <person name="Hunt M."/>
            <person name="Franke-Fayard B."/>
            <person name="Hoeijmakers W.A."/>
            <person name="Religa A.A."/>
            <person name="Robertson L."/>
            <person name="Sanders M."/>
            <person name="Ogun S.A."/>
            <person name="Cunningham D."/>
            <person name="Erhart A."/>
            <person name="Billker O."/>
            <person name="Khan S.M."/>
            <person name="Stunnenberg H.G."/>
            <person name="Langhorne J."/>
            <person name="Holder A.A."/>
            <person name="Waters A.P."/>
            <person name="Newbold C.I."/>
            <person name="Pain A."/>
            <person name="Berriman M."/>
            <person name="Janse C.J."/>
        </authorList>
    </citation>
    <scope>NUCLEOTIDE SEQUENCE [LARGE SCALE GENOMIC DNA]</scope>
    <source>
        <strain evidence="15 16">17X</strain>
        <strain evidence="14 17">YM</strain>
    </source>
</reference>
<dbReference type="CDD" id="cd03505">
    <property type="entry name" value="Delta9-FADS-like"/>
    <property type="match status" value="1"/>
</dbReference>
<dbReference type="GO" id="GO:0006636">
    <property type="term" value="P:unsaturated fatty acid biosynthetic process"/>
    <property type="evidence" value="ECO:0007669"/>
    <property type="project" value="TreeGrafter"/>
</dbReference>
<gene>
    <name evidence="15" type="ORF">PY17X_1111900</name>
    <name evidence="14" type="ORF">PYYM_1112900</name>
</gene>
<dbReference type="GO" id="GO:0004768">
    <property type="term" value="F:stearoyl-CoA 9-desaturase activity"/>
    <property type="evidence" value="ECO:0007669"/>
    <property type="project" value="UniProtKB-EC"/>
</dbReference>
<evidence type="ECO:0000313" key="14">
    <source>
        <dbReference type="EMBL" id="CDU18811.1"/>
    </source>
</evidence>
<keyword evidence="5" id="KW-0276">Fatty acid metabolism</keyword>
<feature type="transmembrane region" description="Helical" evidence="13">
    <location>
        <begin position="480"/>
        <end position="498"/>
    </location>
</feature>
<dbReference type="VEuPathDB" id="PlasmoDB:PY04895"/>
<name>A0A077Y5X0_PLAYE</name>
<dbReference type="VEuPathDB" id="PlasmoDB:PYYM_1112900"/>
<keyword evidence="6 13" id="KW-1133">Transmembrane helix</keyword>
<reference evidence="15" key="3">
    <citation type="submission" date="2014-05" db="EMBL/GenBank/DDBJ databases">
        <authorList>
            <person name="Aslett M.A."/>
            <person name="De Silva N."/>
        </authorList>
    </citation>
    <scope>NUCLEOTIDE SEQUENCE</scope>
    <source>
        <strain evidence="15">17X</strain>
    </source>
</reference>
<dbReference type="VEuPathDB" id="PlasmoDB:Py17XNL_001105526"/>
<dbReference type="InterPro" id="IPR015876">
    <property type="entry name" value="Acyl-CoA_DS"/>
</dbReference>
<feature type="transmembrane region" description="Helical" evidence="13">
    <location>
        <begin position="82"/>
        <end position="102"/>
    </location>
</feature>
<evidence type="ECO:0000313" key="16">
    <source>
        <dbReference type="Proteomes" id="UP000072874"/>
    </source>
</evidence>
<feature type="coiled-coil region" evidence="12">
    <location>
        <begin position="143"/>
        <end position="189"/>
    </location>
</feature>
<comment type="cofactor">
    <cofactor evidence="11">
        <name>Fe(2+)</name>
        <dbReference type="ChEBI" id="CHEBI:29033"/>
    </cofactor>
</comment>
<organism evidence="14 17">
    <name type="scientific">Plasmodium yoelii</name>
    <dbReference type="NCBI Taxonomy" id="5861"/>
    <lineage>
        <taxon>Eukaryota</taxon>
        <taxon>Sar</taxon>
        <taxon>Alveolata</taxon>
        <taxon>Apicomplexa</taxon>
        <taxon>Aconoidasida</taxon>
        <taxon>Haemosporida</taxon>
        <taxon>Plasmodiidae</taxon>
        <taxon>Plasmodium</taxon>
        <taxon>Plasmodium (Vinckeia)</taxon>
    </lineage>
</organism>
<proteinExistence type="inferred from homology"/>
<dbReference type="RefSeq" id="XP_725271.1">
    <property type="nucleotide sequence ID" value="XM_720178.1"/>
</dbReference>
<evidence type="ECO:0000256" key="7">
    <source>
        <dbReference type="ARBA" id="ARBA00023002"/>
    </source>
</evidence>
<dbReference type="OMA" id="VYECKRG"/>
<dbReference type="EMBL" id="LM993665">
    <property type="protein sequence ID" value="VTZ79396.1"/>
    <property type="molecule type" value="Genomic_DNA"/>
</dbReference>
<feature type="transmembrane region" description="Helical" evidence="13">
    <location>
        <begin position="302"/>
        <end position="321"/>
    </location>
</feature>
<feature type="transmembrane region" description="Helical" evidence="13">
    <location>
        <begin position="333"/>
        <end position="353"/>
    </location>
</feature>
<feature type="transmembrane region" description="Helical" evidence="13">
    <location>
        <begin position="27"/>
        <end position="45"/>
    </location>
</feature>
<evidence type="ECO:0000256" key="3">
    <source>
        <dbReference type="ARBA" id="ARBA00022516"/>
    </source>
</evidence>
<evidence type="ECO:0000313" key="17">
    <source>
        <dbReference type="Proteomes" id="UP000072904"/>
    </source>
</evidence>
<evidence type="ECO:0000256" key="1">
    <source>
        <dbReference type="ARBA" id="ARBA00004141"/>
    </source>
</evidence>
<reference evidence="14" key="2">
    <citation type="submission" date="2014-05" db="EMBL/GenBank/DDBJ databases">
        <authorList>
            <person name="Aslett A.Martin."/>
            <person name="De Silva Nishadi"/>
        </authorList>
    </citation>
    <scope>NUCLEOTIDE SEQUENCE</scope>
    <source>
        <strain evidence="14">YM</strain>
    </source>
</reference>
<evidence type="ECO:0000256" key="10">
    <source>
        <dbReference type="ARBA" id="ARBA00023160"/>
    </source>
</evidence>
<accession>A0A077Y5X0</accession>
<keyword evidence="7 11" id="KW-0560">Oxidoreductase</keyword>
<reference evidence="15" key="4">
    <citation type="submission" date="2019-05" db="EMBL/GenBank/DDBJ databases">
        <authorList>
            <consortium name="Pathogen Informatics"/>
        </authorList>
    </citation>
    <scope>NUCLEOTIDE SEQUENCE</scope>
    <source>
        <strain evidence="15">17X</strain>
    </source>
</reference>
<dbReference type="GO" id="GO:0005789">
    <property type="term" value="C:endoplasmic reticulum membrane"/>
    <property type="evidence" value="ECO:0007669"/>
    <property type="project" value="TreeGrafter"/>
</dbReference>
<dbReference type="PANTHER" id="PTHR11351">
    <property type="entry name" value="ACYL-COA DESATURASE"/>
    <property type="match status" value="1"/>
</dbReference>
<dbReference type="GO" id="GO:0005506">
    <property type="term" value="F:iron ion binding"/>
    <property type="evidence" value="ECO:0007669"/>
    <property type="project" value="TreeGrafter"/>
</dbReference>
<dbReference type="PRINTS" id="PR00075">
    <property type="entry name" value="FACDDSATRASE"/>
</dbReference>
<evidence type="ECO:0000256" key="5">
    <source>
        <dbReference type="ARBA" id="ARBA00022832"/>
    </source>
</evidence>
<comment type="similarity">
    <text evidence="2 11">Belongs to the fatty acid desaturase type 1 family.</text>
</comment>
<feature type="transmembrane region" description="Helical" evidence="13">
    <location>
        <begin position="392"/>
        <end position="414"/>
    </location>
</feature>